<reference evidence="1 2" key="1">
    <citation type="submission" date="2019-03" db="EMBL/GenBank/DDBJ databases">
        <title>Single cell metagenomics reveals metabolic interactions within the superorganism composed of flagellate Streblomastix strix and complex community of Bacteroidetes bacteria on its surface.</title>
        <authorList>
            <person name="Treitli S.C."/>
            <person name="Kolisko M."/>
            <person name="Husnik F."/>
            <person name="Keeling P."/>
            <person name="Hampl V."/>
        </authorList>
    </citation>
    <scope>NUCLEOTIDE SEQUENCE [LARGE SCALE GENOMIC DNA]</scope>
    <source>
        <strain evidence="1">ST1C</strain>
    </source>
</reference>
<dbReference type="Proteomes" id="UP000324800">
    <property type="component" value="Unassembled WGS sequence"/>
</dbReference>
<sequence length="201" mass="22882">MPYDYIWMELPTFVSPLPSYCSFVRPTLDQFPLALSAEQKQNSLIVASESALCNAGETKLSFKSCVDPFLIPSPLIPTWLGVRWGVMRWISIRESIPAFLGLALSCSERAQRIVVPKIRSALSLPSLTIDEMFSEIQTMEEMTLTAITQSGATPNTQSLFNLKSDVCRQIQRYIINNKHNFFIFKYVNDHIWNRIDVNALK</sequence>
<proteinExistence type="predicted"/>
<evidence type="ECO:0000313" key="1">
    <source>
        <dbReference type="EMBL" id="KAA6381548.1"/>
    </source>
</evidence>
<comment type="caution">
    <text evidence="1">The sequence shown here is derived from an EMBL/GenBank/DDBJ whole genome shotgun (WGS) entry which is preliminary data.</text>
</comment>
<dbReference type="AlphaFoldDB" id="A0A5J4VG36"/>
<gene>
    <name evidence="1" type="ORF">EZS28_022925</name>
</gene>
<dbReference type="EMBL" id="SNRW01007263">
    <property type="protein sequence ID" value="KAA6381548.1"/>
    <property type="molecule type" value="Genomic_DNA"/>
</dbReference>
<name>A0A5J4VG36_9EUKA</name>
<protein>
    <submittedName>
        <fullName evidence="1">Uncharacterized protein</fullName>
    </submittedName>
</protein>
<accession>A0A5J4VG36</accession>
<evidence type="ECO:0000313" key="2">
    <source>
        <dbReference type="Proteomes" id="UP000324800"/>
    </source>
</evidence>
<organism evidence="1 2">
    <name type="scientific">Streblomastix strix</name>
    <dbReference type="NCBI Taxonomy" id="222440"/>
    <lineage>
        <taxon>Eukaryota</taxon>
        <taxon>Metamonada</taxon>
        <taxon>Preaxostyla</taxon>
        <taxon>Oxymonadida</taxon>
        <taxon>Streblomastigidae</taxon>
        <taxon>Streblomastix</taxon>
    </lineage>
</organism>